<name>A0A1G2S4S7_9BACT</name>
<dbReference type="STRING" id="1802723.A2675_01150"/>
<comment type="caution">
    <text evidence="1">The sequence shown here is derived from an EMBL/GenBank/DDBJ whole genome shotgun (WGS) entry which is preliminary data.</text>
</comment>
<protein>
    <recommendedName>
        <fullName evidence="3">Peptidase MA-like domain-containing protein</fullName>
    </recommendedName>
</protein>
<evidence type="ECO:0000313" key="1">
    <source>
        <dbReference type="EMBL" id="OHA80095.1"/>
    </source>
</evidence>
<dbReference type="Proteomes" id="UP000176997">
    <property type="component" value="Unassembled WGS sequence"/>
</dbReference>
<reference evidence="1 2" key="1">
    <citation type="journal article" date="2016" name="Nat. Commun.">
        <title>Thousands of microbial genomes shed light on interconnected biogeochemical processes in an aquifer system.</title>
        <authorList>
            <person name="Anantharaman K."/>
            <person name="Brown C.T."/>
            <person name="Hug L.A."/>
            <person name="Sharon I."/>
            <person name="Castelle C.J."/>
            <person name="Probst A.J."/>
            <person name="Thomas B.C."/>
            <person name="Singh A."/>
            <person name="Wilkins M.J."/>
            <person name="Karaoz U."/>
            <person name="Brodie E.L."/>
            <person name="Williams K.H."/>
            <person name="Hubbard S.S."/>
            <person name="Banfield J.F."/>
        </authorList>
    </citation>
    <scope>NUCLEOTIDE SEQUENCE [LARGE SCALE GENOMIC DNA]</scope>
</reference>
<proteinExistence type="predicted"/>
<evidence type="ECO:0008006" key="3">
    <source>
        <dbReference type="Google" id="ProtNLM"/>
    </source>
</evidence>
<organism evidence="1 2">
    <name type="scientific">Candidatus Yonathbacteria bacterium RIFCSPHIGHO2_01_FULL_51_10</name>
    <dbReference type="NCBI Taxonomy" id="1802723"/>
    <lineage>
        <taxon>Bacteria</taxon>
        <taxon>Candidatus Yonathiibacteriota</taxon>
    </lineage>
</organism>
<evidence type="ECO:0000313" key="2">
    <source>
        <dbReference type="Proteomes" id="UP000176997"/>
    </source>
</evidence>
<dbReference type="AlphaFoldDB" id="A0A1G2S4S7"/>
<accession>A0A1G2S4S7</accession>
<sequence length="207" mass="24469">MQYSGPTKPEIRIGYGKFLDPIFISYMKNEKNESTFFSFEDVNKKIAAYSDEWKKFETIILDGLQEFLTLNFYQNTIDVFIVTAHERAFSDPMVIPAKYTEDAFVDTLTHEIIHRLFSDNAQKVNFGPIFNTMFPDQPVLVRNHIFIHAVHSYIYLDVLKDEERFRRNIARYDTSPETNAYRLSWKIVLDMGYQKIVDDLKNNYCKN</sequence>
<dbReference type="EMBL" id="MHUS01000036">
    <property type="protein sequence ID" value="OHA80095.1"/>
    <property type="molecule type" value="Genomic_DNA"/>
</dbReference>
<gene>
    <name evidence="1" type="ORF">A2675_01150</name>
</gene>